<comment type="caution">
    <text evidence="8">The sequence shown here is derived from an EMBL/GenBank/DDBJ whole genome shotgun (WGS) entry which is preliminary data.</text>
</comment>
<evidence type="ECO:0000313" key="9">
    <source>
        <dbReference type="Proteomes" id="UP000192247"/>
    </source>
</evidence>
<comment type="subcellular location">
    <subcellularLocation>
        <location evidence="1">Nucleus</location>
        <location evidence="1">Nucleolus</location>
    </subcellularLocation>
</comment>
<name>A0A1V9XV78_9ACAR</name>
<accession>A0A1V9XV78</accession>
<evidence type="ECO:0000256" key="3">
    <source>
        <dbReference type="ARBA" id="ARBA00023054"/>
    </source>
</evidence>
<sequence>MGNPKDNTNAKMRKQVRHKEAALPTEILKDDRFKDVVYDPKFRPIPKKEAKIKIDERFSKMFTDKRFKIKATLDKRGRPVTSTSTEDLKRYYHLDENDTDGDDDNVKQEATKSSGRSTSITSESSMKSKRGIPNKHWKSEDTSDSSSEESSEEELLDLARGEGNIETSEEDSSDSSDDEEAILQAEEKQEIEWNEMDKDAPRSEDVSKRLAVCNMDWHHLKAVDIFVLMNSFTPDGGVIRTVTIYPSEFGKERMREEAKRGPRLSAKNEQALRKYEFDRLKYYYAVVECDSSDTANRIYESCDGMEYQSSGARLDLRFIPDEMTFEQSEKTDYCDSAPEEYEPVDFVNTALLLSKCESNWDGDDLRRRKALSKVFSSDSKNKRKRAAGRNVKDIDKMAEHLKTYIASSDTDNDTDHEKINAEKYRKLLQVEGDDQQDDHSQSDDQEGGNKEITFNPELNVAIDRLRKEKNDSEKAKKLTPFQKYLERKKEKKREKRQLERAKKRREQTFSDDELPEVIDDDLFSKAGRMEDSEDEDVDEQNSNGAIDEETDERRRQELELLLMDNEDDGKKHFSLKKILRSEKAAAKKSKTKANRQVIVGDEVAEGDDFKIKLDDSRFAAIYSDHRFNIDPTDAGYRKTKAMEAILTEKAKRRRFNKIR</sequence>
<dbReference type="InParanoid" id="A0A1V9XV78"/>
<dbReference type="GO" id="GO:0006364">
    <property type="term" value="P:rRNA processing"/>
    <property type="evidence" value="ECO:0007669"/>
    <property type="project" value="InterPro"/>
</dbReference>
<feature type="compositionally biased region" description="Polar residues" evidence="5">
    <location>
        <begin position="1"/>
        <end position="10"/>
    </location>
</feature>
<dbReference type="PANTHER" id="PTHR12202">
    <property type="entry name" value="ESF1 HOMOLOG"/>
    <property type="match status" value="1"/>
</dbReference>
<organism evidence="8 9">
    <name type="scientific">Tropilaelaps mercedesae</name>
    <dbReference type="NCBI Taxonomy" id="418985"/>
    <lineage>
        <taxon>Eukaryota</taxon>
        <taxon>Metazoa</taxon>
        <taxon>Ecdysozoa</taxon>
        <taxon>Arthropoda</taxon>
        <taxon>Chelicerata</taxon>
        <taxon>Arachnida</taxon>
        <taxon>Acari</taxon>
        <taxon>Parasitiformes</taxon>
        <taxon>Mesostigmata</taxon>
        <taxon>Gamasina</taxon>
        <taxon>Dermanyssoidea</taxon>
        <taxon>Laelapidae</taxon>
        <taxon>Tropilaelaps</taxon>
    </lineage>
</organism>
<feature type="compositionally biased region" description="Basic residues" evidence="5">
    <location>
        <begin position="127"/>
        <end position="136"/>
    </location>
</feature>
<dbReference type="InterPro" id="IPR039754">
    <property type="entry name" value="Esf1"/>
</dbReference>
<feature type="compositionally biased region" description="Basic and acidic residues" evidence="5">
    <location>
        <begin position="463"/>
        <end position="476"/>
    </location>
</feature>
<proteinExistence type="inferred from homology"/>
<feature type="region of interest" description="Disordered" evidence="5">
    <location>
        <begin position="1"/>
        <end position="23"/>
    </location>
</feature>
<keyword evidence="9" id="KW-1185">Reference proteome</keyword>
<keyword evidence="3" id="KW-0175">Coiled coil</keyword>
<feature type="compositionally biased region" description="Low complexity" evidence="5">
    <location>
        <begin position="111"/>
        <end position="125"/>
    </location>
</feature>
<dbReference type="STRING" id="418985.A0A1V9XV78"/>
<keyword evidence="4" id="KW-0539">Nucleus</keyword>
<evidence type="ECO:0000259" key="7">
    <source>
        <dbReference type="Pfam" id="PF25121"/>
    </source>
</evidence>
<evidence type="ECO:0000256" key="4">
    <source>
        <dbReference type="ARBA" id="ARBA00023242"/>
    </source>
</evidence>
<evidence type="ECO:0000256" key="2">
    <source>
        <dbReference type="ARBA" id="ARBA00009087"/>
    </source>
</evidence>
<dbReference type="EMBL" id="MNPL01003661">
    <property type="protein sequence ID" value="OQR77341.1"/>
    <property type="molecule type" value="Genomic_DNA"/>
</dbReference>
<comment type="similarity">
    <text evidence="2">Belongs to the ESF1 family.</text>
</comment>
<dbReference type="OrthoDB" id="431825at2759"/>
<feature type="domain" description="ESF1 RRM" evidence="7">
    <location>
        <begin position="268"/>
        <end position="330"/>
    </location>
</feature>
<feature type="compositionally biased region" description="Acidic residues" evidence="5">
    <location>
        <begin position="167"/>
        <end position="181"/>
    </location>
</feature>
<reference evidence="8 9" key="1">
    <citation type="journal article" date="2017" name="Gigascience">
        <title>Draft genome of the honey bee ectoparasitic mite, Tropilaelaps mercedesae, is shaped by the parasitic life history.</title>
        <authorList>
            <person name="Dong X."/>
            <person name="Armstrong S.D."/>
            <person name="Xia D."/>
            <person name="Makepeace B.L."/>
            <person name="Darby A.C."/>
            <person name="Kadowaki T."/>
        </authorList>
    </citation>
    <scope>NUCLEOTIDE SEQUENCE [LARGE SCALE GENOMIC DNA]</scope>
    <source>
        <strain evidence="8">Wuxi-XJTLU</strain>
    </source>
</reference>
<feature type="compositionally biased region" description="Basic and acidic residues" evidence="5">
    <location>
        <begin position="86"/>
        <end position="96"/>
    </location>
</feature>
<feature type="region of interest" description="Disordered" evidence="5">
    <location>
        <begin position="432"/>
        <end position="513"/>
    </location>
</feature>
<dbReference type="Pfam" id="PF25121">
    <property type="entry name" value="RRM_ESF1"/>
    <property type="match status" value="1"/>
</dbReference>
<evidence type="ECO:0000259" key="6">
    <source>
        <dbReference type="Pfam" id="PF08159"/>
    </source>
</evidence>
<dbReference type="Proteomes" id="UP000192247">
    <property type="component" value="Unassembled WGS sequence"/>
</dbReference>
<dbReference type="InterPro" id="IPR012580">
    <property type="entry name" value="NUC153"/>
</dbReference>
<dbReference type="PANTHER" id="PTHR12202:SF0">
    <property type="entry name" value="ESF1 HOMOLOG"/>
    <property type="match status" value="1"/>
</dbReference>
<feature type="region of interest" description="Disordered" evidence="5">
    <location>
        <begin position="529"/>
        <end position="553"/>
    </location>
</feature>
<evidence type="ECO:0000313" key="8">
    <source>
        <dbReference type="EMBL" id="OQR77341.1"/>
    </source>
</evidence>
<feature type="compositionally biased region" description="Basic residues" evidence="5">
    <location>
        <begin position="489"/>
        <end position="505"/>
    </location>
</feature>
<protein>
    <submittedName>
        <fullName evidence="8">ESF1-like</fullName>
    </submittedName>
</protein>
<feature type="domain" description="NUC153" evidence="6">
    <location>
        <begin position="615"/>
        <end position="643"/>
    </location>
</feature>
<dbReference type="FunCoup" id="A0A1V9XV78">
    <property type="interactions" value="1528"/>
</dbReference>
<dbReference type="AlphaFoldDB" id="A0A1V9XV78"/>
<gene>
    <name evidence="8" type="ORF">BIW11_07164</name>
</gene>
<dbReference type="GO" id="GO:0005730">
    <property type="term" value="C:nucleolus"/>
    <property type="evidence" value="ECO:0007669"/>
    <property type="project" value="UniProtKB-SubCell"/>
</dbReference>
<feature type="region of interest" description="Disordered" evidence="5">
    <location>
        <begin position="73"/>
        <end position="181"/>
    </location>
</feature>
<evidence type="ECO:0000256" key="5">
    <source>
        <dbReference type="SAM" id="MobiDB-lite"/>
    </source>
</evidence>
<feature type="compositionally biased region" description="Acidic residues" evidence="5">
    <location>
        <begin position="142"/>
        <end position="156"/>
    </location>
</feature>
<evidence type="ECO:0000256" key="1">
    <source>
        <dbReference type="ARBA" id="ARBA00004604"/>
    </source>
</evidence>
<dbReference type="Pfam" id="PF08159">
    <property type="entry name" value="NUC153"/>
    <property type="match status" value="1"/>
</dbReference>
<dbReference type="InterPro" id="IPR056750">
    <property type="entry name" value="RRM_ESF1"/>
</dbReference>
<dbReference type="GO" id="GO:0003723">
    <property type="term" value="F:RNA binding"/>
    <property type="evidence" value="ECO:0007669"/>
    <property type="project" value="TreeGrafter"/>
</dbReference>